<dbReference type="InterPro" id="IPR011545">
    <property type="entry name" value="DEAD/DEAH_box_helicase_dom"/>
</dbReference>
<evidence type="ECO:0000259" key="7">
    <source>
        <dbReference type="PROSITE" id="PS51192"/>
    </source>
</evidence>
<dbReference type="PROSITE" id="PS51192">
    <property type="entry name" value="HELICASE_ATP_BIND_1"/>
    <property type="match status" value="1"/>
</dbReference>
<protein>
    <recommendedName>
        <fullName evidence="1">RNA helicase</fullName>
        <ecNumber evidence="1">3.6.4.13</ecNumber>
    </recommendedName>
</protein>
<feature type="domain" description="Helicase C-terminal" evidence="8">
    <location>
        <begin position="264"/>
        <end position="412"/>
    </location>
</feature>
<dbReference type="EMBL" id="HBFK01034630">
    <property type="protein sequence ID" value="CAD8754476.1"/>
    <property type="molecule type" value="Transcribed_RNA"/>
</dbReference>
<dbReference type="InterPro" id="IPR027417">
    <property type="entry name" value="P-loop_NTPase"/>
</dbReference>
<evidence type="ECO:0000313" key="9">
    <source>
        <dbReference type="EMBL" id="CAD8754476.1"/>
    </source>
</evidence>
<keyword evidence="4 6" id="KW-0347">Helicase</keyword>
<dbReference type="GO" id="GO:0005524">
    <property type="term" value="F:ATP binding"/>
    <property type="evidence" value="ECO:0007669"/>
    <property type="project" value="UniProtKB-KW"/>
</dbReference>
<dbReference type="PROSITE" id="PS00039">
    <property type="entry name" value="DEAD_ATP_HELICASE"/>
    <property type="match status" value="1"/>
</dbReference>
<evidence type="ECO:0000259" key="8">
    <source>
        <dbReference type="PROSITE" id="PS51194"/>
    </source>
</evidence>
<dbReference type="PROSITE" id="PS51194">
    <property type="entry name" value="HELICASE_CTER"/>
    <property type="match status" value="1"/>
</dbReference>
<dbReference type="GO" id="GO:0003676">
    <property type="term" value="F:nucleic acid binding"/>
    <property type="evidence" value="ECO:0007669"/>
    <property type="project" value="InterPro"/>
</dbReference>
<dbReference type="GO" id="GO:0003724">
    <property type="term" value="F:RNA helicase activity"/>
    <property type="evidence" value="ECO:0007669"/>
    <property type="project" value="UniProtKB-EC"/>
</dbReference>
<reference evidence="9" key="1">
    <citation type="submission" date="2021-01" db="EMBL/GenBank/DDBJ databases">
        <authorList>
            <person name="Corre E."/>
            <person name="Pelletier E."/>
            <person name="Niang G."/>
            <person name="Scheremetjew M."/>
            <person name="Finn R."/>
            <person name="Kale V."/>
            <person name="Holt S."/>
            <person name="Cochrane G."/>
            <person name="Meng A."/>
            <person name="Brown T."/>
            <person name="Cohen L."/>
        </authorList>
    </citation>
    <scope>NUCLEOTIDE SEQUENCE</scope>
    <source>
        <strain evidence="9">CCMP441</strain>
    </source>
</reference>
<organism evidence="9">
    <name type="scientific">Hemiselmis andersenii</name>
    <name type="common">Cryptophyte alga</name>
    <dbReference type="NCBI Taxonomy" id="464988"/>
    <lineage>
        <taxon>Eukaryota</taxon>
        <taxon>Cryptophyceae</taxon>
        <taxon>Cryptomonadales</taxon>
        <taxon>Hemiselmidaceae</taxon>
        <taxon>Hemiselmis</taxon>
    </lineage>
</organism>
<dbReference type="FunFam" id="3.40.50.300:FF:000079">
    <property type="entry name" value="probable ATP-dependent RNA helicase DDX17"/>
    <property type="match status" value="1"/>
</dbReference>
<keyword evidence="2 6" id="KW-0547">Nucleotide-binding</keyword>
<dbReference type="Gene3D" id="3.40.50.300">
    <property type="entry name" value="P-loop containing nucleotide triphosphate hydrolases"/>
    <property type="match status" value="2"/>
</dbReference>
<keyword evidence="3 6" id="KW-0378">Hydrolase</keyword>
<feature type="domain" description="Helicase ATP-binding" evidence="7">
    <location>
        <begin position="60"/>
        <end position="235"/>
    </location>
</feature>
<dbReference type="AlphaFoldDB" id="A0A7S0U9N0"/>
<evidence type="ECO:0000256" key="4">
    <source>
        <dbReference type="ARBA" id="ARBA00022806"/>
    </source>
</evidence>
<dbReference type="SMART" id="SM00490">
    <property type="entry name" value="HELICc"/>
    <property type="match status" value="1"/>
</dbReference>
<dbReference type="InterPro" id="IPR000629">
    <property type="entry name" value="RNA-helicase_DEAD-box_CS"/>
</dbReference>
<evidence type="ECO:0000256" key="1">
    <source>
        <dbReference type="ARBA" id="ARBA00012552"/>
    </source>
</evidence>
<dbReference type="Pfam" id="PF00271">
    <property type="entry name" value="Helicase_C"/>
    <property type="match status" value="1"/>
</dbReference>
<evidence type="ECO:0000256" key="3">
    <source>
        <dbReference type="ARBA" id="ARBA00022801"/>
    </source>
</evidence>
<dbReference type="FunFam" id="3.40.50.300:FF:000008">
    <property type="entry name" value="ATP-dependent RNA helicase RhlB"/>
    <property type="match status" value="1"/>
</dbReference>
<name>A0A7S0U9N0_HEMAN</name>
<dbReference type="InterPro" id="IPR001650">
    <property type="entry name" value="Helicase_C-like"/>
</dbReference>
<dbReference type="PANTHER" id="PTHR47958">
    <property type="entry name" value="ATP-DEPENDENT RNA HELICASE DBP3"/>
    <property type="match status" value="1"/>
</dbReference>
<evidence type="ECO:0000256" key="5">
    <source>
        <dbReference type="ARBA" id="ARBA00022840"/>
    </source>
</evidence>
<evidence type="ECO:0000256" key="2">
    <source>
        <dbReference type="ARBA" id="ARBA00022741"/>
    </source>
</evidence>
<accession>A0A7S0U9N0</accession>
<dbReference type="SUPFAM" id="SSF52540">
    <property type="entry name" value="P-loop containing nucleoside triphosphate hydrolases"/>
    <property type="match status" value="1"/>
</dbReference>
<dbReference type="CDD" id="cd17966">
    <property type="entry name" value="DEADc_DDX5_DDX17"/>
    <property type="match status" value="1"/>
</dbReference>
<dbReference type="EC" id="3.6.4.13" evidence="1"/>
<gene>
    <name evidence="9" type="ORF">HAND1043_LOCUS20984</name>
</gene>
<dbReference type="InterPro" id="IPR014001">
    <property type="entry name" value="Helicase_ATP-bd"/>
</dbReference>
<proteinExistence type="inferred from homology"/>
<comment type="similarity">
    <text evidence="6">Belongs to the DEAD box helicase family.</text>
</comment>
<dbReference type="SMART" id="SM00487">
    <property type="entry name" value="DEXDc"/>
    <property type="match status" value="1"/>
</dbReference>
<keyword evidence="5 6" id="KW-0067">ATP-binding</keyword>
<sequence length="431" mass="47744">MTQDEVEQIRKDKQIVVMGSDPPKPVRTFEEGSFPDYILDVVEKEYGLQATPTPVQAQAWPVCLSGRDCVNVAETGSGKTLAFMLPAIVHINAQPYLQPGDGPIALMLAPTRELALQSHEVGLKYGQSSNIKLTCVYGGAPKSSQAGDLRRGVEIVIATPGRLIDFLESRTTNLRRVTYLVMDEADRMLDMGFEPQIRKIVGQIRPDRQTLMFTATWPKEVESIARDFMQHDVVRTQVGSQSLKAVKTVVQHVEVCEDATKPRALQRILQQVVDRSGSKVIIFTETKRNADILTKNMRYDGFPALAIHGDKQQSERDWVLQQFKSGASTILVATDVAARGLDIKDVKFVINYDMPSCCEDYVHRIGRTGRAGTTGTAFTLFTANNAKSTGKELLRILTENGQNVPKEFEMLVSQFGGFGGSKGRWGGPPRR</sequence>
<dbReference type="CDD" id="cd18787">
    <property type="entry name" value="SF2_C_DEAD"/>
    <property type="match status" value="1"/>
</dbReference>
<evidence type="ECO:0000256" key="6">
    <source>
        <dbReference type="RuleBase" id="RU000492"/>
    </source>
</evidence>
<dbReference type="GO" id="GO:0016787">
    <property type="term" value="F:hydrolase activity"/>
    <property type="evidence" value="ECO:0007669"/>
    <property type="project" value="UniProtKB-KW"/>
</dbReference>
<dbReference type="Pfam" id="PF00270">
    <property type="entry name" value="DEAD"/>
    <property type="match status" value="1"/>
</dbReference>